<evidence type="ECO:0000313" key="2">
    <source>
        <dbReference type="Proteomes" id="UP001603857"/>
    </source>
</evidence>
<accession>A0ABD1MWJ2</accession>
<keyword evidence="2" id="KW-1185">Reference proteome</keyword>
<name>A0ABD1MWJ2_9FABA</name>
<dbReference type="EMBL" id="JBGMDY010000003">
    <property type="protein sequence ID" value="KAL2340195.1"/>
    <property type="molecule type" value="Genomic_DNA"/>
</dbReference>
<reference evidence="1 2" key="1">
    <citation type="submission" date="2024-08" db="EMBL/GenBank/DDBJ databases">
        <title>Insights into the chromosomal genome structure of Flemingia macrophylla.</title>
        <authorList>
            <person name="Ding Y."/>
            <person name="Zhao Y."/>
            <person name="Bi W."/>
            <person name="Wu M."/>
            <person name="Zhao G."/>
            <person name="Gong Y."/>
            <person name="Li W."/>
            <person name="Zhang P."/>
        </authorList>
    </citation>
    <scope>NUCLEOTIDE SEQUENCE [LARGE SCALE GENOMIC DNA]</scope>
    <source>
        <strain evidence="1">DYQJB</strain>
        <tissue evidence="1">Leaf</tissue>
    </source>
</reference>
<sequence length="168" mass="18471">MVLQTWHCSANFGTPTPGQKLQNQGKRAEFSVTNVTSQPQEAPFALQGPLLIAPVQLLQAPGARRPQARRLYFIPRIDDLSKGGLKGLMKFANYEVRPLCGVLSQGFLGVMFAYALCDHEHGFRFISSLLQNFEIAVDANMSVLCCHGFVDSPLNAADLVFNVACCKR</sequence>
<gene>
    <name evidence="1" type="ORF">Fmac_008135</name>
</gene>
<comment type="caution">
    <text evidence="1">The sequence shown here is derived from an EMBL/GenBank/DDBJ whole genome shotgun (WGS) entry which is preliminary data.</text>
</comment>
<dbReference type="AlphaFoldDB" id="A0ABD1MWJ2"/>
<organism evidence="1 2">
    <name type="scientific">Flemingia macrophylla</name>
    <dbReference type="NCBI Taxonomy" id="520843"/>
    <lineage>
        <taxon>Eukaryota</taxon>
        <taxon>Viridiplantae</taxon>
        <taxon>Streptophyta</taxon>
        <taxon>Embryophyta</taxon>
        <taxon>Tracheophyta</taxon>
        <taxon>Spermatophyta</taxon>
        <taxon>Magnoliopsida</taxon>
        <taxon>eudicotyledons</taxon>
        <taxon>Gunneridae</taxon>
        <taxon>Pentapetalae</taxon>
        <taxon>rosids</taxon>
        <taxon>fabids</taxon>
        <taxon>Fabales</taxon>
        <taxon>Fabaceae</taxon>
        <taxon>Papilionoideae</taxon>
        <taxon>50 kb inversion clade</taxon>
        <taxon>NPAAA clade</taxon>
        <taxon>indigoferoid/millettioid clade</taxon>
        <taxon>Phaseoleae</taxon>
        <taxon>Flemingia</taxon>
    </lineage>
</organism>
<dbReference type="Proteomes" id="UP001603857">
    <property type="component" value="Unassembled WGS sequence"/>
</dbReference>
<evidence type="ECO:0000313" key="1">
    <source>
        <dbReference type="EMBL" id="KAL2340195.1"/>
    </source>
</evidence>
<protein>
    <submittedName>
        <fullName evidence="1">Uncharacterized protein</fullName>
    </submittedName>
</protein>
<proteinExistence type="predicted"/>